<proteinExistence type="predicted"/>
<dbReference type="AlphaFoldDB" id="A0A084IIK3"/>
<dbReference type="EMBL" id="APNK01000027">
    <property type="protein sequence ID" value="KEZ76537.1"/>
    <property type="molecule type" value="Genomic_DNA"/>
</dbReference>
<dbReference type="Pfam" id="PF00581">
    <property type="entry name" value="Rhodanese"/>
    <property type="match status" value="1"/>
</dbReference>
<sequence length="141" mass="15041">MNQLLEFVVHHPLLWGALGVIVIAFIANEAWRAFSGGGPISSAEAVRLMNSDDAVVVDTRSSSEYKKNHILNAKHVPTAGIDDRAKEISRDTNKPIIVYCGAGNAAPAAAAKLRAKGYTRVYALKGGINSWQADGLPVTSK</sequence>
<comment type="caution">
    <text evidence="3">The sequence shown here is derived from an EMBL/GenBank/DDBJ whole genome shotgun (WGS) entry which is preliminary data.</text>
</comment>
<dbReference type="PANTHER" id="PTHR43031:SF18">
    <property type="entry name" value="RHODANESE-RELATED SULFURTRANSFERASES"/>
    <property type="match status" value="1"/>
</dbReference>
<evidence type="ECO:0000313" key="3">
    <source>
        <dbReference type="EMBL" id="KEZ76537.1"/>
    </source>
</evidence>
<dbReference type="RefSeq" id="WP_037339704.1">
    <property type="nucleotide sequence ID" value="NZ_APNK01000027.1"/>
</dbReference>
<keyword evidence="1" id="KW-0812">Transmembrane</keyword>
<evidence type="ECO:0000313" key="4">
    <source>
        <dbReference type="Proteomes" id="UP000028302"/>
    </source>
</evidence>
<organism evidence="3 4">
    <name type="scientific">Salinisphaera hydrothermalis (strain C41B8)</name>
    <dbReference type="NCBI Taxonomy" id="1304275"/>
    <lineage>
        <taxon>Bacteria</taxon>
        <taxon>Pseudomonadati</taxon>
        <taxon>Pseudomonadota</taxon>
        <taxon>Gammaproteobacteria</taxon>
        <taxon>Salinisphaerales</taxon>
        <taxon>Salinisphaeraceae</taxon>
        <taxon>Salinisphaera</taxon>
    </lineage>
</organism>
<gene>
    <name evidence="3" type="ORF">C41B8_14460</name>
</gene>
<accession>A0A084IIK3</accession>
<keyword evidence="4" id="KW-1185">Reference proteome</keyword>
<keyword evidence="1" id="KW-0472">Membrane</keyword>
<dbReference type="PROSITE" id="PS50206">
    <property type="entry name" value="RHODANESE_3"/>
    <property type="match status" value="1"/>
</dbReference>
<dbReference type="PATRIC" id="fig|1304275.5.peg.2956"/>
<dbReference type="CDD" id="cd00158">
    <property type="entry name" value="RHOD"/>
    <property type="match status" value="1"/>
</dbReference>
<feature type="domain" description="Rhodanese" evidence="2">
    <location>
        <begin position="50"/>
        <end position="140"/>
    </location>
</feature>
<dbReference type="InterPro" id="IPR001763">
    <property type="entry name" value="Rhodanese-like_dom"/>
</dbReference>
<dbReference type="eggNOG" id="COG0607">
    <property type="taxonomic scope" value="Bacteria"/>
</dbReference>
<feature type="transmembrane region" description="Helical" evidence="1">
    <location>
        <begin position="12"/>
        <end position="31"/>
    </location>
</feature>
<dbReference type="Gene3D" id="3.40.250.10">
    <property type="entry name" value="Rhodanese-like domain"/>
    <property type="match status" value="1"/>
</dbReference>
<dbReference type="Proteomes" id="UP000028302">
    <property type="component" value="Unassembled WGS sequence"/>
</dbReference>
<dbReference type="InterPro" id="IPR036873">
    <property type="entry name" value="Rhodanese-like_dom_sf"/>
</dbReference>
<dbReference type="STRING" id="1304275.C41B8_14460"/>
<evidence type="ECO:0000256" key="1">
    <source>
        <dbReference type="SAM" id="Phobius"/>
    </source>
</evidence>
<name>A0A084IIK3_SALHC</name>
<dbReference type="SMART" id="SM00450">
    <property type="entry name" value="RHOD"/>
    <property type="match status" value="1"/>
</dbReference>
<dbReference type="SUPFAM" id="SSF52821">
    <property type="entry name" value="Rhodanese/Cell cycle control phosphatase"/>
    <property type="match status" value="1"/>
</dbReference>
<reference evidence="3 4" key="1">
    <citation type="submission" date="2013-03" db="EMBL/GenBank/DDBJ databases">
        <title>Salinisphaera hydrothermalis C41B8 Genome Sequencing.</title>
        <authorList>
            <person name="Li C."/>
            <person name="Lai Q."/>
            <person name="Shao Z."/>
        </authorList>
    </citation>
    <scope>NUCLEOTIDE SEQUENCE [LARGE SCALE GENOMIC DNA]</scope>
    <source>
        <strain evidence="3 4">C41B8</strain>
    </source>
</reference>
<evidence type="ECO:0000259" key="2">
    <source>
        <dbReference type="PROSITE" id="PS50206"/>
    </source>
</evidence>
<dbReference type="PANTHER" id="PTHR43031">
    <property type="entry name" value="FAD-DEPENDENT OXIDOREDUCTASE"/>
    <property type="match status" value="1"/>
</dbReference>
<keyword evidence="1" id="KW-1133">Transmembrane helix</keyword>
<dbReference type="OrthoDB" id="9808735at2"/>
<dbReference type="InterPro" id="IPR050229">
    <property type="entry name" value="GlpE_sulfurtransferase"/>
</dbReference>
<protein>
    <recommendedName>
        <fullName evidence="2">Rhodanese domain-containing protein</fullName>
    </recommendedName>
</protein>